<reference evidence="6" key="1">
    <citation type="journal article" date="2014" name="Int. J. Syst. Evol. Microbiol.">
        <title>Complete genome sequence of Corynebacterium casei LMG S-19264T (=DSM 44701T), isolated from a smear-ripened cheese.</title>
        <authorList>
            <consortium name="US DOE Joint Genome Institute (JGI-PGF)"/>
            <person name="Walter F."/>
            <person name="Albersmeier A."/>
            <person name="Kalinowski J."/>
            <person name="Ruckert C."/>
        </authorList>
    </citation>
    <scope>NUCLEOTIDE SEQUENCE</scope>
    <source>
        <strain evidence="6">JCM 4714</strain>
    </source>
</reference>
<dbReference type="InterPro" id="IPR001680">
    <property type="entry name" value="WD40_rpt"/>
</dbReference>
<reference evidence="6" key="2">
    <citation type="submission" date="2020-09" db="EMBL/GenBank/DDBJ databases">
        <authorList>
            <person name="Sun Q."/>
            <person name="Ohkuma M."/>
        </authorList>
    </citation>
    <scope>NUCLEOTIDE SEQUENCE</scope>
    <source>
        <strain evidence="6">JCM 4714</strain>
    </source>
</reference>
<feature type="region of interest" description="Disordered" evidence="4">
    <location>
        <begin position="396"/>
        <end position="434"/>
    </location>
</feature>
<dbReference type="SMART" id="SM00382">
    <property type="entry name" value="AAA"/>
    <property type="match status" value="1"/>
</dbReference>
<dbReference type="PROSITE" id="PS50082">
    <property type="entry name" value="WD_REPEATS_2"/>
    <property type="match status" value="4"/>
</dbReference>
<keyword evidence="1 3" id="KW-0853">WD repeat</keyword>
<protein>
    <recommendedName>
        <fullName evidence="5">AAA+ ATPase domain-containing protein</fullName>
    </recommendedName>
</protein>
<sequence>MVRALVAGVGGFPAPNISEDELADGVVAFAPLSPVGPAVQELASALDRVGVATGGDALLECDREAFLARWRALRRSAGRGEPLVVHFAGHGVQATSGGLFLATAGAENRDGLLVDTCVSVGQLLEEAENGEHPVLLLLDVCSAGQAIVQQQLAELTARRRQDTARRVWIIGACAADAVAYGARFTTAMAEVLHRLADGDLDVAPTLEHVPVETLAAAVDRRLARGGGAGRARSAVVRSTQPSATPEPPPFFPNPAHSAVSHVGALTGLDTRLREFALGCAPGLDPLHFATRAAGNPAADEILFTGRRSQLASIQAWLDDTSPESGRLLAVTGGPGSGKSALLGVTACLLHPDLEQRLGRRIGNAVITFDPRQPGIVLAVHARQLTTQQIVHAMGRQLQGQQGQQTAGPTGYDGGAGLVEPRPGTPLSTSDTADRADREELLRELYAAGDVLIILDALDEATDPADVTAELLLPLVRGNSGPRVLIGTRPWWDALPGLREHLAARPGSCLDLDPVTGTDRDVLAVDLDDYLRRLLPRRHPARRHCHEIARRLARYSDHGAFLVAALYANHLLTTSEAIPLRSPYTVTDVFDMHVAMLAANDPWVRPVLAAVGHAQGQGMPLDLIHVVATAHRPPEPEQPAPTLADTRRALAKASFYLRTTPDTDRRLLYRYFHNALTEHAGTDLRPATVHHALISAIPATADGTHNWAHAHPYLLRHAAGHASQAHDGALDRLLTDLDYLVHAEPDTLAPYLHHVTTEQAVLNADIYRSTIPHHPYRHDAAVRRDLLALDALGWKQPRIARALTDGADRATAPFTPCWATRVLHPAHRRTLTTRSHQVNAVAVVPGRDGNPLAVTIGADGSVMVWDLESGTARHALTGHTGRAFRVAATIGLDGTPLGVTTADEAVIVWDLETGTARRTLTGHTGRAHHLAATTGADGTPLAAAMDSSGCVFVWDLETGAARHTLPLTGHKNGVTGVAVTPGADGTLLAVTSDMSGRVIVWDLTSGTVRHTLPGHDDMAAGVAAVPGAGTPLAVTFSWNGLLIVWDLETGAARHTLPLTGHTDQVTHVAAMAGADGTLLAVTADMNGLVIVWDPVSGSARHTLTGHTTMVSTVAIAIGPGGTTLAVTGDHDGLLAVWDVDARTARHPLNGHTGEVQNIAVTTGPDDSRIAVTTGLDGLVIVWDIDSGTPRHILTGHLDAVYTVTALSGVDGSVLAVTSDTQWCVIVWDLRSGAARHTLREVGGTVPQVALAAEGTTPLAVIVRNNHHVSLWDLNSGTARHTLTTDVGWVSATAITTGTEGTLLAVLAGSDTTVHGGLGGPFDDPRAGGRATVIVWDLDSGGVRHTLTSDTSPIRALHTTSDANGTPRAVTVDDDGTVIAWDLEAGTVRHTLTGHTGRTSGFTVTSAPDGTPLVVTVDKNGTVVIWDPDCGAVHHTLTSRAARSGLVTTVSVKGRLMAVAVETGRTVVVWDLYDGDERFRYHLPYKVTRIRSTGTGFVVAYGPEVAYFAPTGDLA</sequence>
<dbReference type="Pfam" id="PF13191">
    <property type="entry name" value="AAA_16"/>
    <property type="match status" value="1"/>
</dbReference>
<dbReference type="SUPFAM" id="SSF82171">
    <property type="entry name" value="DPP6 N-terminal domain-like"/>
    <property type="match status" value="2"/>
</dbReference>
<feature type="repeat" description="WD" evidence="3">
    <location>
        <begin position="1102"/>
        <end position="1146"/>
    </location>
</feature>
<evidence type="ECO:0000259" key="5">
    <source>
        <dbReference type="SMART" id="SM00382"/>
    </source>
</evidence>
<feature type="compositionally biased region" description="Low complexity" evidence="4">
    <location>
        <begin position="396"/>
        <end position="409"/>
    </location>
</feature>
<evidence type="ECO:0000313" key="7">
    <source>
        <dbReference type="Proteomes" id="UP000655443"/>
    </source>
</evidence>
<evidence type="ECO:0000256" key="3">
    <source>
        <dbReference type="PROSITE-ProRule" id="PRU00221"/>
    </source>
</evidence>
<dbReference type="SUPFAM" id="SSF52540">
    <property type="entry name" value="P-loop containing nucleoside triphosphate hydrolases"/>
    <property type="match status" value="1"/>
</dbReference>
<dbReference type="SMART" id="SM00320">
    <property type="entry name" value="WD40"/>
    <property type="match status" value="12"/>
</dbReference>
<name>A0A918YNF1_9ACTN</name>
<keyword evidence="7" id="KW-1185">Reference proteome</keyword>
<evidence type="ECO:0000256" key="4">
    <source>
        <dbReference type="SAM" id="MobiDB-lite"/>
    </source>
</evidence>
<feature type="domain" description="AAA+ ATPase" evidence="5">
    <location>
        <begin position="324"/>
        <end position="517"/>
    </location>
</feature>
<dbReference type="Gene3D" id="2.130.10.10">
    <property type="entry name" value="YVTN repeat-like/Quinoprotein amine dehydrogenase"/>
    <property type="match status" value="4"/>
</dbReference>
<accession>A0A918YNF1</accession>
<dbReference type="InterPro" id="IPR019775">
    <property type="entry name" value="WD40_repeat_CS"/>
</dbReference>
<dbReference type="PROSITE" id="PS00678">
    <property type="entry name" value="WD_REPEATS_1"/>
    <property type="match status" value="3"/>
</dbReference>
<gene>
    <name evidence="6" type="ORF">GCM10010339_66510</name>
</gene>
<proteinExistence type="predicted"/>
<feature type="repeat" description="WD" evidence="3">
    <location>
        <begin position="1147"/>
        <end position="1191"/>
    </location>
</feature>
<dbReference type="InterPro" id="IPR041664">
    <property type="entry name" value="AAA_16"/>
</dbReference>
<dbReference type="CDD" id="cd00200">
    <property type="entry name" value="WD40"/>
    <property type="match status" value="2"/>
</dbReference>
<dbReference type="Gene3D" id="3.40.50.1460">
    <property type="match status" value="1"/>
</dbReference>
<evidence type="ECO:0000256" key="2">
    <source>
        <dbReference type="ARBA" id="ARBA00022737"/>
    </source>
</evidence>
<feature type="repeat" description="WD" evidence="3">
    <location>
        <begin position="966"/>
        <end position="1010"/>
    </location>
</feature>
<evidence type="ECO:0000256" key="1">
    <source>
        <dbReference type="ARBA" id="ARBA00022574"/>
    </source>
</evidence>
<dbReference type="Pfam" id="PF00400">
    <property type="entry name" value="WD40"/>
    <property type="match status" value="5"/>
</dbReference>
<dbReference type="Proteomes" id="UP000655443">
    <property type="component" value="Unassembled WGS sequence"/>
</dbReference>
<evidence type="ECO:0000313" key="6">
    <source>
        <dbReference type="EMBL" id="GHE10416.1"/>
    </source>
</evidence>
<organism evidence="6 7">
    <name type="scientific">Streptomyces alanosinicus</name>
    <dbReference type="NCBI Taxonomy" id="68171"/>
    <lineage>
        <taxon>Bacteria</taxon>
        <taxon>Bacillati</taxon>
        <taxon>Actinomycetota</taxon>
        <taxon>Actinomycetes</taxon>
        <taxon>Kitasatosporales</taxon>
        <taxon>Streptomycetaceae</taxon>
        <taxon>Streptomyces</taxon>
    </lineage>
</organism>
<comment type="caution">
    <text evidence="6">The sequence shown here is derived from an EMBL/GenBank/DDBJ whole genome shotgun (WGS) entry which is preliminary data.</text>
</comment>
<dbReference type="InterPro" id="IPR003593">
    <property type="entry name" value="AAA+_ATPase"/>
</dbReference>
<dbReference type="PANTHER" id="PTHR22847">
    <property type="entry name" value="WD40 REPEAT PROTEIN"/>
    <property type="match status" value="1"/>
</dbReference>
<dbReference type="PANTHER" id="PTHR22847:SF637">
    <property type="entry name" value="WD REPEAT DOMAIN 5B"/>
    <property type="match status" value="1"/>
</dbReference>
<feature type="repeat" description="WD" evidence="3">
    <location>
        <begin position="830"/>
        <end position="874"/>
    </location>
</feature>
<dbReference type="InterPro" id="IPR015943">
    <property type="entry name" value="WD40/YVTN_repeat-like_dom_sf"/>
</dbReference>
<dbReference type="EMBL" id="BMVG01000023">
    <property type="protein sequence ID" value="GHE10416.1"/>
    <property type="molecule type" value="Genomic_DNA"/>
</dbReference>
<dbReference type="InterPro" id="IPR027417">
    <property type="entry name" value="P-loop_NTPase"/>
</dbReference>
<keyword evidence="2" id="KW-0677">Repeat</keyword>
<dbReference type="Gene3D" id="3.40.50.300">
    <property type="entry name" value="P-loop containing nucleotide triphosphate hydrolases"/>
    <property type="match status" value="1"/>
</dbReference>